<dbReference type="EMBL" id="FODH01000001">
    <property type="protein sequence ID" value="SEN52248.1"/>
    <property type="molecule type" value="Genomic_DNA"/>
</dbReference>
<dbReference type="STRING" id="1333845.SAMN04487895_101781"/>
<dbReference type="InterPro" id="IPR006480">
    <property type="entry name" value="Phage_holin_4_1"/>
</dbReference>
<keyword evidence="3 6" id="KW-1133">Transmembrane helix</keyword>
<feature type="transmembrane region" description="Helical" evidence="6">
    <location>
        <begin position="16"/>
        <end position="36"/>
    </location>
</feature>
<evidence type="ECO:0000313" key="10">
    <source>
        <dbReference type="Proteomes" id="UP000683429"/>
    </source>
</evidence>
<dbReference type="EMBL" id="CP076607">
    <property type="protein sequence ID" value="QWU14471.1"/>
    <property type="molecule type" value="Genomic_DNA"/>
</dbReference>
<evidence type="ECO:0000313" key="7">
    <source>
        <dbReference type="EMBL" id="QWU14471.1"/>
    </source>
</evidence>
<dbReference type="RefSeq" id="WP_036588549.1">
    <property type="nucleotide sequence ID" value="NZ_CP076607.1"/>
</dbReference>
<evidence type="ECO:0000256" key="6">
    <source>
        <dbReference type="SAM" id="Phobius"/>
    </source>
</evidence>
<comment type="similarity">
    <text evidence="5">Belongs to the bacteriophage holin family. Cp-1 holin subfamily.</text>
</comment>
<evidence type="ECO:0000256" key="3">
    <source>
        <dbReference type="ARBA" id="ARBA00022989"/>
    </source>
</evidence>
<keyword evidence="2 6" id="KW-0812">Transmembrane</keyword>
<protein>
    <submittedName>
        <fullName evidence="7 8">Phage holin family protein</fullName>
    </submittedName>
</protein>
<dbReference type="Pfam" id="PF05105">
    <property type="entry name" value="Phage_holin_4_1"/>
    <property type="match status" value="1"/>
</dbReference>
<evidence type="ECO:0000256" key="2">
    <source>
        <dbReference type="ARBA" id="ARBA00022692"/>
    </source>
</evidence>
<feature type="transmembrane region" description="Helical" evidence="6">
    <location>
        <begin position="120"/>
        <end position="138"/>
    </location>
</feature>
<organism evidence="8 9">
    <name type="scientific">Paenibacillus sophorae</name>
    <dbReference type="NCBI Taxonomy" id="1333845"/>
    <lineage>
        <taxon>Bacteria</taxon>
        <taxon>Bacillati</taxon>
        <taxon>Bacillota</taxon>
        <taxon>Bacilli</taxon>
        <taxon>Bacillales</taxon>
        <taxon>Paenibacillaceae</taxon>
        <taxon>Paenibacillus</taxon>
    </lineage>
</organism>
<evidence type="ECO:0000313" key="8">
    <source>
        <dbReference type="EMBL" id="SEN52248.1"/>
    </source>
</evidence>
<sequence length="185" mass="21172">MYWRQVAVDTYQHLRYYFTDVGSTIWGSIVGLFLFMIGEPNLAFYAIFTLFILDIVTRVFANARKYGGYINATKTGKIRSRLAVQGMVSKLFTYFVVLSIARMITYVIPISLLSEGLSSMILSVLLVVEIQSLFENLLDAKPDKNTRMLLNILLLKFRKEINKVSDVTDEEIASMDRNNDQTKTI</sequence>
<reference evidence="8 9" key="1">
    <citation type="submission" date="2016-10" db="EMBL/GenBank/DDBJ databases">
        <authorList>
            <person name="de Groot N.N."/>
        </authorList>
    </citation>
    <scope>NUCLEOTIDE SEQUENCE [LARGE SCALE GENOMIC DNA]</scope>
    <source>
        <strain evidence="8 9">CGMCC 1.10238</strain>
    </source>
</reference>
<gene>
    <name evidence="7" type="ORF">KP014_21420</name>
    <name evidence="8" type="ORF">SAMN04487895_101781</name>
</gene>
<feature type="transmembrane region" description="Helical" evidence="6">
    <location>
        <begin position="42"/>
        <end position="61"/>
    </location>
</feature>
<keyword evidence="10" id="KW-1185">Reference proteome</keyword>
<comment type="subcellular location">
    <subcellularLocation>
        <location evidence="1">Membrane</location>
        <topology evidence="1">Multi-pass membrane protein</topology>
    </subcellularLocation>
</comment>
<evidence type="ECO:0000256" key="1">
    <source>
        <dbReference type="ARBA" id="ARBA00004141"/>
    </source>
</evidence>
<feature type="transmembrane region" description="Helical" evidence="6">
    <location>
        <begin position="82"/>
        <end position="108"/>
    </location>
</feature>
<evidence type="ECO:0000256" key="5">
    <source>
        <dbReference type="ARBA" id="ARBA00023600"/>
    </source>
</evidence>
<name>A0A1H8H9R3_9BACL</name>
<dbReference type="GO" id="GO:0016020">
    <property type="term" value="C:membrane"/>
    <property type="evidence" value="ECO:0007669"/>
    <property type="project" value="UniProtKB-SubCell"/>
</dbReference>
<reference evidence="7 10" key="2">
    <citation type="submission" date="2021-06" db="EMBL/GenBank/DDBJ databases">
        <title>Whole genome sequence of Paenibacillus sophorae DSM23020 for comparative genomics.</title>
        <authorList>
            <person name="Kim M.-J."/>
            <person name="Lee G."/>
            <person name="Shin J.-H."/>
        </authorList>
    </citation>
    <scope>NUCLEOTIDE SEQUENCE [LARGE SCALE GENOMIC DNA]</scope>
    <source>
        <strain evidence="7 10">DSM 23020</strain>
    </source>
</reference>
<proteinExistence type="inferred from homology"/>
<dbReference type="Proteomes" id="UP000683429">
    <property type="component" value="Chromosome"/>
</dbReference>
<accession>A0A1H8H9R3</accession>
<evidence type="ECO:0000313" key="9">
    <source>
        <dbReference type="Proteomes" id="UP000198809"/>
    </source>
</evidence>
<dbReference type="Proteomes" id="UP000198809">
    <property type="component" value="Unassembled WGS sequence"/>
</dbReference>
<evidence type="ECO:0000256" key="4">
    <source>
        <dbReference type="ARBA" id="ARBA00023136"/>
    </source>
</evidence>
<dbReference type="AlphaFoldDB" id="A0A1H8H9R3"/>
<keyword evidence="4 6" id="KW-0472">Membrane</keyword>